<evidence type="ECO:0000256" key="1">
    <source>
        <dbReference type="SAM" id="MobiDB-lite"/>
    </source>
</evidence>
<feature type="region of interest" description="Disordered" evidence="1">
    <location>
        <begin position="1"/>
        <end position="29"/>
    </location>
</feature>
<evidence type="ECO:0000256" key="2">
    <source>
        <dbReference type="SAM" id="Phobius"/>
    </source>
</evidence>
<gene>
    <name evidence="3" type="ORF">SAMN04488078_100671</name>
</gene>
<keyword evidence="2" id="KW-0812">Transmembrane</keyword>
<feature type="compositionally biased region" description="Basic and acidic residues" evidence="1">
    <location>
        <begin position="143"/>
        <end position="158"/>
    </location>
</feature>
<dbReference type="Pfam" id="PF09527">
    <property type="entry name" value="ATPase_gene1"/>
    <property type="match status" value="1"/>
</dbReference>
<feature type="transmembrane region" description="Helical" evidence="2">
    <location>
        <begin position="65"/>
        <end position="86"/>
    </location>
</feature>
<feature type="transmembrane region" description="Helical" evidence="2">
    <location>
        <begin position="92"/>
        <end position="110"/>
    </location>
</feature>
<protein>
    <submittedName>
        <fullName evidence="3">ATP synthase protein I</fullName>
    </submittedName>
</protein>
<reference evidence="3 4" key="1">
    <citation type="submission" date="2017-06" db="EMBL/GenBank/DDBJ databases">
        <authorList>
            <person name="Kim H.J."/>
            <person name="Triplett B.A."/>
        </authorList>
    </citation>
    <scope>NUCLEOTIDE SEQUENCE [LARGE SCALE GENOMIC DNA]</scope>
    <source>
        <strain evidence="3 4">DSM 11445</strain>
    </source>
</reference>
<dbReference type="Proteomes" id="UP000198440">
    <property type="component" value="Unassembled WGS sequence"/>
</dbReference>
<keyword evidence="2" id="KW-1133">Transmembrane helix</keyword>
<accession>A0A239CCD1</accession>
<dbReference type="EMBL" id="FZON01000006">
    <property type="protein sequence ID" value="SNS17887.1"/>
    <property type="molecule type" value="Genomic_DNA"/>
</dbReference>
<dbReference type="AlphaFoldDB" id="A0A239CCD1"/>
<feature type="compositionally biased region" description="Gly residues" evidence="1">
    <location>
        <begin position="125"/>
        <end position="137"/>
    </location>
</feature>
<keyword evidence="2" id="KW-0472">Membrane</keyword>
<feature type="compositionally biased region" description="Polar residues" evidence="1">
    <location>
        <begin position="1"/>
        <end position="17"/>
    </location>
</feature>
<proteinExistence type="predicted"/>
<feature type="region of interest" description="Disordered" evidence="1">
    <location>
        <begin position="119"/>
        <end position="158"/>
    </location>
</feature>
<organism evidence="3 4">
    <name type="scientific">Antarctobacter heliothermus</name>
    <dbReference type="NCBI Taxonomy" id="74033"/>
    <lineage>
        <taxon>Bacteria</taxon>
        <taxon>Pseudomonadati</taxon>
        <taxon>Pseudomonadota</taxon>
        <taxon>Alphaproteobacteria</taxon>
        <taxon>Rhodobacterales</taxon>
        <taxon>Roseobacteraceae</taxon>
        <taxon>Antarctobacter</taxon>
    </lineage>
</organism>
<evidence type="ECO:0000313" key="3">
    <source>
        <dbReference type="EMBL" id="SNS17887.1"/>
    </source>
</evidence>
<sequence length="158" mass="16352">MLTQDAPQHSTKANLSGANDDVSDQDPKRKLDDLDAKLTAYKAGRKVDKAHQEEHYSQANIAWRMVTEMVAGLGIGFGIGFGLDVLLGTKPFLMVVFALLGVAAGIKVMLRTAKEVQASMSPGASGTGPGGGAGKSPGEGDEDSARATGADEGKKHGD</sequence>
<evidence type="ECO:0000313" key="4">
    <source>
        <dbReference type="Proteomes" id="UP000198440"/>
    </source>
</evidence>
<name>A0A239CCD1_9RHOB</name>
<dbReference type="InterPro" id="IPR032820">
    <property type="entry name" value="ATPase_put"/>
</dbReference>